<evidence type="ECO:0000313" key="4">
    <source>
        <dbReference type="Proteomes" id="UP001230156"/>
    </source>
</evidence>
<comment type="caution">
    <text evidence="3">The sequence shown here is derived from an EMBL/GenBank/DDBJ whole genome shotgun (WGS) entry which is preliminary data.</text>
</comment>
<dbReference type="Pfam" id="PF00487">
    <property type="entry name" value="FA_desaturase"/>
    <property type="match status" value="1"/>
</dbReference>
<feature type="transmembrane region" description="Helical" evidence="1">
    <location>
        <begin position="75"/>
        <end position="93"/>
    </location>
</feature>
<dbReference type="EMBL" id="JAUYVI010000003">
    <property type="protein sequence ID" value="MDQ7247880.1"/>
    <property type="molecule type" value="Genomic_DNA"/>
</dbReference>
<proteinExistence type="predicted"/>
<evidence type="ECO:0000313" key="3">
    <source>
        <dbReference type="EMBL" id="MDQ7247880.1"/>
    </source>
</evidence>
<name>A0ABU0YJI5_9PROT</name>
<gene>
    <name evidence="3" type="ORF">Q8A70_09390</name>
</gene>
<dbReference type="Proteomes" id="UP001230156">
    <property type="component" value="Unassembled WGS sequence"/>
</dbReference>
<feature type="transmembrane region" description="Helical" evidence="1">
    <location>
        <begin position="21"/>
        <end position="40"/>
    </location>
</feature>
<keyword evidence="1" id="KW-0472">Membrane</keyword>
<feature type="transmembrane region" description="Helical" evidence="1">
    <location>
        <begin position="46"/>
        <end position="63"/>
    </location>
</feature>
<sequence length="307" mass="35437">MSSPQSASKGDFGRRPYSIDWPTIGLAVIIYSAFLVTTYFHASIPWWLLLPMGAIIVGIHGSLQHEAVHGYPTRWPLANLLIAGWALWLWLPYGSYRRLHLQHHIDEQLTDPLRDPESNYVTAAQWGEMGKFHRTIRMAMGSLAGRFILGPIYFAVMNYIELGEALVRRDRRILTPWFWHVFAVAGILGWVIGVCHMPFWQYVLFFAYPGTSMALVRSFAEHRWAPNHNHRSAIIESGPFWSILFLYNNLHVLHHLEPGLVWWQRPARYRETREELLAANGGYLIQGYGELARRHLLTPKEPLLHPA</sequence>
<protein>
    <submittedName>
        <fullName evidence="3">Fatty acid desaturase</fullName>
        <ecNumber evidence="3">1.14.19.-</ecNumber>
    </submittedName>
</protein>
<feature type="domain" description="Fatty acid desaturase" evidence="2">
    <location>
        <begin position="45"/>
        <end position="283"/>
    </location>
</feature>
<dbReference type="EC" id="1.14.19.-" evidence="3"/>
<dbReference type="GO" id="GO:0016491">
    <property type="term" value="F:oxidoreductase activity"/>
    <property type="evidence" value="ECO:0007669"/>
    <property type="project" value="UniProtKB-KW"/>
</dbReference>
<organism evidence="3 4">
    <name type="scientific">Dongia sedimenti</name>
    <dbReference type="NCBI Taxonomy" id="3064282"/>
    <lineage>
        <taxon>Bacteria</taxon>
        <taxon>Pseudomonadati</taxon>
        <taxon>Pseudomonadota</taxon>
        <taxon>Alphaproteobacteria</taxon>
        <taxon>Rhodospirillales</taxon>
        <taxon>Dongiaceae</taxon>
        <taxon>Dongia</taxon>
    </lineage>
</organism>
<dbReference type="RefSeq" id="WP_379955322.1">
    <property type="nucleotide sequence ID" value="NZ_JAUYVI010000003.1"/>
</dbReference>
<evidence type="ECO:0000259" key="2">
    <source>
        <dbReference type="Pfam" id="PF00487"/>
    </source>
</evidence>
<feature type="transmembrane region" description="Helical" evidence="1">
    <location>
        <begin position="136"/>
        <end position="156"/>
    </location>
</feature>
<accession>A0ABU0YJI5</accession>
<evidence type="ECO:0000256" key="1">
    <source>
        <dbReference type="SAM" id="Phobius"/>
    </source>
</evidence>
<dbReference type="InterPro" id="IPR005804">
    <property type="entry name" value="FA_desaturase_dom"/>
</dbReference>
<keyword evidence="1" id="KW-1133">Transmembrane helix</keyword>
<keyword evidence="1" id="KW-0812">Transmembrane</keyword>
<feature type="transmembrane region" description="Helical" evidence="1">
    <location>
        <begin position="177"/>
        <end position="193"/>
    </location>
</feature>
<reference evidence="4" key="1">
    <citation type="submission" date="2023-08" db="EMBL/GenBank/DDBJ databases">
        <title>Rhodospirillaceae gen. nov., a novel taxon isolated from the Yangtze River Yuezi River estuary sludge.</title>
        <authorList>
            <person name="Ruan L."/>
        </authorList>
    </citation>
    <scope>NUCLEOTIDE SEQUENCE [LARGE SCALE GENOMIC DNA]</scope>
    <source>
        <strain evidence="4">R-7</strain>
    </source>
</reference>
<keyword evidence="4" id="KW-1185">Reference proteome</keyword>
<keyword evidence="3" id="KW-0560">Oxidoreductase</keyword>